<organism evidence="9 10">
    <name type="scientific">Eubacterium aggregans</name>
    <dbReference type="NCBI Taxonomy" id="81409"/>
    <lineage>
        <taxon>Bacteria</taxon>
        <taxon>Bacillati</taxon>
        <taxon>Bacillota</taxon>
        <taxon>Clostridia</taxon>
        <taxon>Eubacteriales</taxon>
        <taxon>Eubacteriaceae</taxon>
        <taxon>Eubacterium</taxon>
    </lineage>
</organism>
<proteinExistence type="inferred from homology"/>
<sequence>MEFNKHNTRAMIGLIVLALMLWAGLQNYRSVLEGIAWAIGLFFPFIIGGCMAFIINIPMAIFEHALFNKRWMAGKPRLQKMKRPISLLLALFAIILLLCVVSFLIVPEFTDSVLVIKDAGPAFIKEIQGWINSIQGTSPDITNFLTNLSLDWSNIEAGILGFLQKGVLTFLDGTVDAATSIAGGVLSFFIGIIFAIYALFQKETLGRQFRKILYAYVPEKVADRVLFITDLSSKTFGNFVTGQCTEAVIIGGLFFITMSIFRFPYALMISVLIGFLSLIPIFGAFIGCVLGAFLILMNSPIQAFWFIVLFLVVQQLEGNLIYPHVVGGSVGLPSIWVLVAVTIGGNGWGIVGMIITIPLCSVFYTLLREEVASRLRSRQIERNKLTVSADETLDKTSERK</sequence>
<dbReference type="STRING" id="81409.SAMN04515656_13813"/>
<dbReference type="Proteomes" id="UP000199394">
    <property type="component" value="Unassembled WGS sequence"/>
</dbReference>
<dbReference type="GO" id="GO:0055085">
    <property type="term" value="P:transmembrane transport"/>
    <property type="evidence" value="ECO:0007669"/>
    <property type="project" value="TreeGrafter"/>
</dbReference>
<keyword evidence="7 8" id="KW-0472">Membrane</keyword>
<name>A0A1H4EDZ2_9FIRM</name>
<evidence type="ECO:0000256" key="1">
    <source>
        <dbReference type="ARBA" id="ARBA00004651"/>
    </source>
</evidence>
<feature type="transmembrane region" description="Helical" evidence="8">
    <location>
        <begin position="85"/>
        <end position="106"/>
    </location>
</feature>
<evidence type="ECO:0000256" key="3">
    <source>
        <dbReference type="ARBA" id="ARBA00022448"/>
    </source>
</evidence>
<keyword evidence="6 8" id="KW-1133">Transmembrane helix</keyword>
<feature type="transmembrane region" description="Helical" evidence="8">
    <location>
        <begin position="292"/>
        <end position="313"/>
    </location>
</feature>
<reference evidence="9 10" key="1">
    <citation type="submission" date="2016-10" db="EMBL/GenBank/DDBJ databases">
        <authorList>
            <person name="de Groot N.N."/>
        </authorList>
    </citation>
    <scope>NUCLEOTIDE SEQUENCE [LARGE SCALE GENOMIC DNA]</scope>
    <source>
        <strain evidence="9 10">SR12</strain>
    </source>
</reference>
<comment type="subcellular location">
    <subcellularLocation>
        <location evidence="1">Cell membrane</location>
        <topology evidence="1">Multi-pass membrane protein</topology>
    </subcellularLocation>
</comment>
<feature type="transmembrane region" description="Helical" evidence="8">
    <location>
        <begin position="320"/>
        <end position="341"/>
    </location>
</feature>
<keyword evidence="4" id="KW-1003">Cell membrane</keyword>
<evidence type="ECO:0000256" key="4">
    <source>
        <dbReference type="ARBA" id="ARBA00022475"/>
    </source>
</evidence>
<accession>A0A1H4EDZ2</accession>
<evidence type="ECO:0000256" key="5">
    <source>
        <dbReference type="ARBA" id="ARBA00022692"/>
    </source>
</evidence>
<evidence type="ECO:0000313" key="9">
    <source>
        <dbReference type="EMBL" id="SEA83047.1"/>
    </source>
</evidence>
<feature type="transmembrane region" description="Helical" evidence="8">
    <location>
        <begin position="265"/>
        <end position="286"/>
    </location>
</feature>
<feature type="transmembrane region" description="Helical" evidence="8">
    <location>
        <begin position="177"/>
        <end position="200"/>
    </location>
</feature>
<dbReference type="PANTHER" id="PTHR21716">
    <property type="entry name" value="TRANSMEMBRANE PROTEIN"/>
    <property type="match status" value="1"/>
</dbReference>
<feature type="transmembrane region" description="Helical" evidence="8">
    <location>
        <begin position="12"/>
        <end position="29"/>
    </location>
</feature>
<dbReference type="GO" id="GO:0005886">
    <property type="term" value="C:plasma membrane"/>
    <property type="evidence" value="ECO:0007669"/>
    <property type="project" value="UniProtKB-SubCell"/>
</dbReference>
<comment type="similarity">
    <text evidence="2">Belongs to the autoinducer-2 exporter (AI-2E) (TC 2.A.86) family.</text>
</comment>
<keyword evidence="3" id="KW-0813">Transport</keyword>
<dbReference type="PANTHER" id="PTHR21716:SF53">
    <property type="entry name" value="PERMEASE PERM-RELATED"/>
    <property type="match status" value="1"/>
</dbReference>
<feature type="transmembrane region" description="Helical" evidence="8">
    <location>
        <begin position="35"/>
        <end position="62"/>
    </location>
</feature>
<dbReference type="OrthoDB" id="9793390at2"/>
<evidence type="ECO:0000256" key="2">
    <source>
        <dbReference type="ARBA" id="ARBA00009773"/>
    </source>
</evidence>
<dbReference type="EMBL" id="FNRK01000038">
    <property type="protein sequence ID" value="SEA83047.1"/>
    <property type="molecule type" value="Genomic_DNA"/>
</dbReference>
<feature type="transmembrane region" description="Helical" evidence="8">
    <location>
        <begin position="347"/>
        <end position="367"/>
    </location>
</feature>
<dbReference type="AlphaFoldDB" id="A0A1H4EDZ2"/>
<evidence type="ECO:0000313" key="10">
    <source>
        <dbReference type="Proteomes" id="UP000199394"/>
    </source>
</evidence>
<dbReference type="Pfam" id="PF01594">
    <property type="entry name" value="AI-2E_transport"/>
    <property type="match status" value="1"/>
</dbReference>
<keyword evidence="5 8" id="KW-0812">Transmembrane</keyword>
<evidence type="ECO:0000256" key="6">
    <source>
        <dbReference type="ARBA" id="ARBA00022989"/>
    </source>
</evidence>
<evidence type="ECO:0000256" key="7">
    <source>
        <dbReference type="ARBA" id="ARBA00023136"/>
    </source>
</evidence>
<keyword evidence="10" id="KW-1185">Reference proteome</keyword>
<dbReference type="InterPro" id="IPR002549">
    <property type="entry name" value="AI-2E-like"/>
</dbReference>
<evidence type="ECO:0000256" key="8">
    <source>
        <dbReference type="SAM" id="Phobius"/>
    </source>
</evidence>
<protein>
    <submittedName>
        <fullName evidence="9">Predicted PurR-regulated permease PerM</fullName>
    </submittedName>
</protein>
<gene>
    <name evidence="9" type="ORF">SAMN04515656_13813</name>
</gene>